<dbReference type="GO" id="GO:0005829">
    <property type="term" value="C:cytosol"/>
    <property type="evidence" value="ECO:0007669"/>
    <property type="project" value="TreeGrafter"/>
</dbReference>
<feature type="domain" description="Glycine dehydrogenase C-terminal" evidence="6">
    <location>
        <begin position="359"/>
        <end position="463"/>
    </location>
</feature>
<evidence type="ECO:0000313" key="8">
    <source>
        <dbReference type="Proteomes" id="UP000605805"/>
    </source>
</evidence>
<dbReference type="PANTHER" id="PTHR11773">
    <property type="entry name" value="GLYCINE DEHYDROGENASE, DECARBOXYLATING"/>
    <property type="match status" value="1"/>
</dbReference>
<dbReference type="InterPro" id="IPR020581">
    <property type="entry name" value="GDC_P"/>
</dbReference>
<protein>
    <recommendedName>
        <fullName evidence="1">glycine dehydrogenase (aminomethyl-transferring)</fullName>
        <ecNumber evidence="1">1.4.4.2</ecNumber>
    </recommendedName>
</protein>
<dbReference type="GO" id="GO:0004375">
    <property type="term" value="F:glycine dehydrogenase (decarboxylating) activity"/>
    <property type="evidence" value="ECO:0007669"/>
    <property type="project" value="UniProtKB-EC"/>
</dbReference>
<evidence type="ECO:0000256" key="1">
    <source>
        <dbReference type="ARBA" id="ARBA00012134"/>
    </source>
</evidence>
<dbReference type="Proteomes" id="UP000605805">
    <property type="component" value="Unassembled WGS sequence"/>
</dbReference>
<dbReference type="InterPro" id="IPR000192">
    <property type="entry name" value="Aminotrans_V_dom"/>
</dbReference>
<dbReference type="Pfam" id="PF21478">
    <property type="entry name" value="GcvP2_C"/>
    <property type="match status" value="1"/>
</dbReference>
<dbReference type="Gene3D" id="3.90.1150.10">
    <property type="entry name" value="Aspartate Aminotransferase, domain 1"/>
    <property type="match status" value="1"/>
</dbReference>
<keyword evidence="3" id="KW-0560">Oxidoreductase</keyword>
<dbReference type="GO" id="GO:0005960">
    <property type="term" value="C:glycine cleavage complex"/>
    <property type="evidence" value="ECO:0007669"/>
    <property type="project" value="TreeGrafter"/>
</dbReference>
<evidence type="ECO:0000259" key="5">
    <source>
        <dbReference type="Pfam" id="PF00266"/>
    </source>
</evidence>
<gene>
    <name evidence="7" type="ORF">EYH02_01920</name>
</gene>
<dbReference type="GO" id="GO:0016594">
    <property type="term" value="F:glycine binding"/>
    <property type="evidence" value="ECO:0007669"/>
    <property type="project" value="TreeGrafter"/>
</dbReference>
<dbReference type="SUPFAM" id="SSF53383">
    <property type="entry name" value="PLP-dependent transferases"/>
    <property type="match status" value="1"/>
</dbReference>
<dbReference type="GO" id="GO:0030170">
    <property type="term" value="F:pyridoxal phosphate binding"/>
    <property type="evidence" value="ECO:0007669"/>
    <property type="project" value="TreeGrafter"/>
</dbReference>
<dbReference type="Gene3D" id="3.40.640.10">
    <property type="entry name" value="Type I PLP-dependent aspartate aminotransferase-like (Major domain)"/>
    <property type="match status" value="1"/>
</dbReference>
<name>A0A832Z2N9_9CREN</name>
<comment type="caution">
    <text evidence="7">The sequence shown here is derived from an EMBL/GenBank/DDBJ whole genome shotgun (WGS) entry which is preliminary data.</text>
</comment>
<dbReference type="EMBL" id="DQTV01000038">
    <property type="protein sequence ID" value="HIP56813.1"/>
    <property type="molecule type" value="Genomic_DNA"/>
</dbReference>
<sequence length="513" mass="57663">MEWRQAKWDEKLIFEYPSLKQSHIVIPFDEEFAHYKEKFLDKVMKRGIMRLNVDIPNLSEPIVVRHFVRLSQQSYGVDVGPVPLGSCTMKYNPKVCNEALRVLDIEEVHPEELDEYVQGLLEILYLLERWLAEITGMDKCSFQPPAGAAGEFAGALMIKKFHEDRGEHRDEMLIPDSAHGSNPASAAMAGFKIIKIPTSQYGTLDLEALKSVVSERTAGLMLTNPNTLGVFEDKILEIADIVHSAGGLLYYDGANLNGIIGIARPGDMGFDIVHLNLHKTFGAPHGGGGPGGGVVCAKGALVEYLPRPLIAFDGTKYYWDYECRRCIGIIRAYYGNIPALIRAFVYIAMLGPEGLREVAEVSVLNTNYFIKKLSKHQSVVGLTHDTFRPRKHETVLSASQLKKDTGVSAEDVSKRMLDYGIHAPMMYFPLIVDEALMIEFTECEPKFEIDRYVEVLSKTVTEAYRDSNKLKCAPMNTAISRLDLVRANHPKKLILSWKFKNEIKELQNELKHS</sequence>
<dbReference type="Gene3D" id="6.20.440.10">
    <property type="match status" value="1"/>
</dbReference>
<dbReference type="AlphaFoldDB" id="A0A832Z2N9"/>
<dbReference type="InterPro" id="IPR015424">
    <property type="entry name" value="PyrdxlP-dep_Trfase"/>
</dbReference>
<reference evidence="7" key="1">
    <citation type="journal article" date="2020" name="ISME J.">
        <title>Gammaproteobacteria mediating utilization of methyl-, sulfur- and petroleum organic compounds in deep ocean hydrothermal plumes.</title>
        <authorList>
            <person name="Zhou Z."/>
            <person name="Liu Y."/>
            <person name="Pan J."/>
            <person name="Cron B.R."/>
            <person name="Toner B.M."/>
            <person name="Anantharaman K."/>
            <person name="Breier J.A."/>
            <person name="Dick G.J."/>
            <person name="Li M."/>
        </authorList>
    </citation>
    <scope>NUCLEOTIDE SEQUENCE</scope>
    <source>
        <strain evidence="7">SZUA-1435</strain>
    </source>
</reference>
<keyword evidence="2" id="KW-0663">Pyridoxal phosphate</keyword>
<dbReference type="EC" id="1.4.4.2" evidence="1"/>
<dbReference type="NCBIfam" id="NF003346">
    <property type="entry name" value="PRK04366.1"/>
    <property type="match status" value="1"/>
</dbReference>
<organism evidence="7 8">
    <name type="scientific">Ignisphaera aggregans</name>
    <dbReference type="NCBI Taxonomy" id="334771"/>
    <lineage>
        <taxon>Archaea</taxon>
        <taxon>Thermoproteota</taxon>
        <taxon>Thermoprotei</taxon>
        <taxon>Desulfurococcales</taxon>
        <taxon>Desulfurococcaceae</taxon>
        <taxon>Ignisphaera</taxon>
    </lineage>
</organism>
<dbReference type="PANTHER" id="PTHR11773:SF1">
    <property type="entry name" value="GLYCINE DEHYDROGENASE (DECARBOXYLATING), MITOCHONDRIAL"/>
    <property type="match status" value="1"/>
</dbReference>
<dbReference type="Pfam" id="PF00266">
    <property type="entry name" value="Aminotran_5"/>
    <property type="match status" value="1"/>
</dbReference>
<evidence type="ECO:0000259" key="6">
    <source>
        <dbReference type="Pfam" id="PF21478"/>
    </source>
</evidence>
<dbReference type="FunFam" id="3.40.640.10:FF:000224">
    <property type="entry name" value="Probable glycine dehydrogenase (decarboxylating) subunit 2"/>
    <property type="match status" value="1"/>
</dbReference>
<proteinExistence type="predicted"/>
<comment type="catalytic activity">
    <reaction evidence="4">
        <text>N(6)-[(R)-lipoyl]-L-lysyl-[glycine-cleavage complex H protein] + glycine + H(+) = N(6)-[(R)-S(8)-aminomethyldihydrolipoyl]-L-lysyl-[glycine-cleavage complex H protein] + CO2</text>
        <dbReference type="Rhea" id="RHEA:24304"/>
        <dbReference type="Rhea" id="RHEA-COMP:10494"/>
        <dbReference type="Rhea" id="RHEA-COMP:10495"/>
        <dbReference type="ChEBI" id="CHEBI:15378"/>
        <dbReference type="ChEBI" id="CHEBI:16526"/>
        <dbReference type="ChEBI" id="CHEBI:57305"/>
        <dbReference type="ChEBI" id="CHEBI:83099"/>
        <dbReference type="ChEBI" id="CHEBI:83143"/>
        <dbReference type="EC" id="1.4.4.2"/>
    </reaction>
</comment>
<feature type="domain" description="Aminotransferase class V" evidence="5">
    <location>
        <begin position="157"/>
        <end position="305"/>
    </location>
</feature>
<dbReference type="GO" id="GO:0019464">
    <property type="term" value="P:glycine decarboxylation via glycine cleavage system"/>
    <property type="evidence" value="ECO:0007669"/>
    <property type="project" value="TreeGrafter"/>
</dbReference>
<evidence type="ECO:0000256" key="4">
    <source>
        <dbReference type="ARBA" id="ARBA00049026"/>
    </source>
</evidence>
<accession>A0A832Z2N9</accession>
<evidence type="ECO:0000313" key="7">
    <source>
        <dbReference type="EMBL" id="HIP56813.1"/>
    </source>
</evidence>
<dbReference type="InterPro" id="IPR015422">
    <property type="entry name" value="PyrdxlP-dep_Trfase_small"/>
</dbReference>
<dbReference type="InterPro" id="IPR049316">
    <property type="entry name" value="GDC-P_C"/>
</dbReference>
<evidence type="ECO:0000256" key="3">
    <source>
        <dbReference type="ARBA" id="ARBA00023002"/>
    </source>
</evidence>
<evidence type="ECO:0000256" key="2">
    <source>
        <dbReference type="ARBA" id="ARBA00022898"/>
    </source>
</evidence>
<dbReference type="InterPro" id="IPR015421">
    <property type="entry name" value="PyrdxlP-dep_Trfase_major"/>
</dbReference>